<dbReference type="InterPro" id="IPR001206">
    <property type="entry name" value="Diacylglycerol_kinase_cat_dom"/>
</dbReference>
<dbReference type="Gene3D" id="3.40.50.10330">
    <property type="entry name" value="Probable inorganic polyphosphate/atp-NAD kinase, domain 1"/>
    <property type="match status" value="1"/>
</dbReference>
<evidence type="ECO:0000256" key="7">
    <source>
        <dbReference type="ARBA" id="ARBA00022777"/>
    </source>
</evidence>
<keyword evidence="15" id="KW-1185">Reference proteome</keyword>
<dbReference type="RefSeq" id="WP_151866270.1">
    <property type="nucleotide sequence ID" value="NZ_WBZB01000037.1"/>
</dbReference>
<dbReference type="EMBL" id="WBZB01000037">
    <property type="protein sequence ID" value="KAB3529033.1"/>
    <property type="molecule type" value="Genomic_DNA"/>
</dbReference>
<dbReference type="InterPro" id="IPR050187">
    <property type="entry name" value="Lipid_Phosphate_FormReg"/>
</dbReference>
<evidence type="ECO:0000256" key="11">
    <source>
        <dbReference type="ARBA" id="ARBA00023209"/>
    </source>
</evidence>
<keyword evidence="8" id="KW-0067">ATP-binding</keyword>
<dbReference type="SMART" id="SM00046">
    <property type="entry name" value="DAGKc"/>
    <property type="match status" value="1"/>
</dbReference>
<dbReference type="Pfam" id="PF00781">
    <property type="entry name" value="DAGK_cat"/>
    <property type="match status" value="1"/>
</dbReference>
<comment type="cofactor">
    <cofactor evidence="1">
        <name>Mg(2+)</name>
        <dbReference type="ChEBI" id="CHEBI:18420"/>
    </cofactor>
</comment>
<reference evidence="14 15" key="1">
    <citation type="submission" date="2019-10" db="EMBL/GenBank/DDBJ databases">
        <title>Alkaliphilus serpentinus sp. nov. and Alkaliphilus pronyensis sp. nov., two novel anaerobic alkaliphilic species isolated from the serpentinized-hosted hydrothermal field of the Prony Bay (New Caledonia).</title>
        <authorList>
            <person name="Postec A."/>
        </authorList>
    </citation>
    <scope>NUCLEOTIDE SEQUENCE [LARGE SCALE GENOMIC DNA]</scope>
    <source>
        <strain evidence="14 15">LacT</strain>
    </source>
</reference>
<keyword evidence="11" id="KW-0594">Phospholipid biosynthesis</keyword>
<dbReference type="GO" id="GO:0005886">
    <property type="term" value="C:plasma membrane"/>
    <property type="evidence" value="ECO:0007669"/>
    <property type="project" value="TreeGrafter"/>
</dbReference>
<evidence type="ECO:0000256" key="2">
    <source>
        <dbReference type="ARBA" id="ARBA00005983"/>
    </source>
</evidence>
<evidence type="ECO:0000256" key="5">
    <source>
        <dbReference type="ARBA" id="ARBA00022723"/>
    </source>
</evidence>
<keyword evidence="7 14" id="KW-0418">Kinase</keyword>
<dbReference type="Gene3D" id="2.60.200.40">
    <property type="match status" value="1"/>
</dbReference>
<accession>A0A833HMY4</accession>
<dbReference type="InterPro" id="IPR045540">
    <property type="entry name" value="YegS/DAGK_C"/>
</dbReference>
<dbReference type="NCBIfam" id="TIGR00147">
    <property type="entry name" value="YegS/Rv2252/BmrU family lipid kinase"/>
    <property type="match status" value="1"/>
</dbReference>
<proteinExistence type="inferred from homology"/>
<dbReference type="PANTHER" id="PTHR12358:SF106">
    <property type="entry name" value="LIPID KINASE YEGS"/>
    <property type="match status" value="1"/>
</dbReference>
<evidence type="ECO:0000256" key="12">
    <source>
        <dbReference type="ARBA" id="ARBA00023264"/>
    </source>
</evidence>
<dbReference type="AlphaFoldDB" id="A0A833HMY4"/>
<keyword evidence="6" id="KW-0547">Nucleotide-binding</keyword>
<keyword evidence="4" id="KW-0808">Transferase</keyword>
<dbReference type="InterPro" id="IPR005218">
    <property type="entry name" value="Diacylglycerol/lipid_kinase"/>
</dbReference>
<dbReference type="GO" id="GO:0004143">
    <property type="term" value="F:ATP-dependent diacylglycerol kinase activity"/>
    <property type="evidence" value="ECO:0007669"/>
    <property type="project" value="TreeGrafter"/>
</dbReference>
<comment type="caution">
    <text evidence="14">The sequence shown here is derived from an EMBL/GenBank/DDBJ whole genome shotgun (WGS) entry which is preliminary data.</text>
</comment>
<dbReference type="GO" id="GO:0008654">
    <property type="term" value="P:phospholipid biosynthetic process"/>
    <property type="evidence" value="ECO:0007669"/>
    <property type="project" value="UniProtKB-KW"/>
</dbReference>
<evidence type="ECO:0000256" key="8">
    <source>
        <dbReference type="ARBA" id="ARBA00022840"/>
    </source>
</evidence>
<keyword evidence="5" id="KW-0479">Metal-binding</keyword>
<dbReference type="Proteomes" id="UP000465601">
    <property type="component" value="Unassembled WGS sequence"/>
</dbReference>
<dbReference type="InterPro" id="IPR017438">
    <property type="entry name" value="ATP-NAD_kinase_N"/>
</dbReference>
<sequence length="302" mass="33771">MKRVKIIYNPDSGRRALRKTIPELEDILTNEFKFIVDKEATEGKNHGREIAYKTAMGNYDLIVAAGGDGTVNEVVNGIMESGQKIQLAIYPAGTVNDFGCHLNIPRNIRRFAEMIYEGRVIDVDIGLAGDRYFLNVAAGGLLTDVAHYVSSDAKTVLGKFAYYFEGIKVFPKQMFKSLKIQLKVGGLTEEKDILFFLLANSTHVGGFKRIASEAKINDGFMDLILVENSHIIDAANLFFLMLQGNHVSHNNITYLHVKEFRIMSKEKINIDIDGEMGGTLPMTFKVIQEAIPMIVPMDFKNI</sequence>
<evidence type="ECO:0000256" key="3">
    <source>
        <dbReference type="ARBA" id="ARBA00022516"/>
    </source>
</evidence>
<feature type="domain" description="DAGKc" evidence="13">
    <location>
        <begin position="1"/>
        <end position="132"/>
    </location>
</feature>
<name>A0A833HMY4_9FIRM</name>
<evidence type="ECO:0000256" key="9">
    <source>
        <dbReference type="ARBA" id="ARBA00022842"/>
    </source>
</evidence>
<dbReference type="PROSITE" id="PS50146">
    <property type="entry name" value="DAGK"/>
    <property type="match status" value="1"/>
</dbReference>
<dbReference type="InterPro" id="IPR016064">
    <property type="entry name" value="NAD/diacylglycerol_kinase_sf"/>
</dbReference>
<evidence type="ECO:0000259" key="13">
    <source>
        <dbReference type="PROSITE" id="PS50146"/>
    </source>
</evidence>
<comment type="similarity">
    <text evidence="2">Belongs to the diacylglycerol/lipid kinase family.</text>
</comment>
<keyword evidence="9" id="KW-0460">Magnesium</keyword>
<keyword evidence="12" id="KW-1208">Phospholipid metabolism</keyword>
<dbReference type="OrthoDB" id="142078at2"/>
<evidence type="ECO:0000256" key="6">
    <source>
        <dbReference type="ARBA" id="ARBA00022741"/>
    </source>
</evidence>
<dbReference type="GO" id="GO:0005524">
    <property type="term" value="F:ATP binding"/>
    <property type="evidence" value="ECO:0007669"/>
    <property type="project" value="UniProtKB-KW"/>
</dbReference>
<dbReference type="PANTHER" id="PTHR12358">
    <property type="entry name" value="SPHINGOSINE KINASE"/>
    <property type="match status" value="1"/>
</dbReference>
<protein>
    <submittedName>
        <fullName evidence="14">YegS/Rv2252/BmrU family lipid kinase</fullName>
    </submittedName>
</protein>
<dbReference type="SUPFAM" id="SSF111331">
    <property type="entry name" value="NAD kinase/diacylglycerol kinase-like"/>
    <property type="match status" value="1"/>
</dbReference>
<evidence type="ECO:0000256" key="1">
    <source>
        <dbReference type="ARBA" id="ARBA00001946"/>
    </source>
</evidence>
<dbReference type="Pfam" id="PF19279">
    <property type="entry name" value="YegS_C"/>
    <property type="match status" value="1"/>
</dbReference>
<keyword evidence="3" id="KW-0444">Lipid biosynthesis</keyword>
<dbReference type="GO" id="GO:0046872">
    <property type="term" value="F:metal ion binding"/>
    <property type="evidence" value="ECO:0007669"/>
    <property type="project" value="UniProtKB-KW"/>
</dbReference>
<evidence type="ECO:0000313" key="15">
    <source>
        <dbReference type="Proteomes" id="UP000465601"/>
    </source>
</evidence>
<evidence type="ECO:0000256" key="10">
    <source>
        <dbReference type="ARBA" id="ARBA00023098"/>
    </source>
</evidence>
<evidence type="ECO:0000256" key="4">
    <source>
        <dbReference type="ARBA" id="ARBA00022679"/>
    </source>
</evidence>
<evidence type="ECO:0000313" key="14">
    <source>
        <dbReference type="EMBL" id="KAB3529033.1"/>
    </source>
</evidence>
<gene>
    <name evidence="14" type="ORF">F8153_10275</name>
</gene>
<keyword evidence="10" id="KW-0443">Lipid metabolism</keyword>
<organism evidence="14 15">
    <name type="scientific">Alkaliphilus serpentinus</name>
    <dbReference type="NCBI Taxonomy" id="1482731"/>
    <lineage>
        <taxon>Bacteria</taxon>
        <taxon>Bacillati</taxon>
        <taxon>Bacillota</taxon>
        <taxon>Clostridia</taxon>
        <taxon>Peptostreptococcales</taxon>
        <taxon>Natronincolaceae</taxon>
        <taxon>Alkaliphilus</taxon>
    </lineage>
</organism>